<dbReference type="PANTHER" id="PTHR13621:SF2">
    <property type="entry name" value="PROLINE-RICH PROTEIN PRCC"/>
    <property type="match status" value="1"/>
</dbReference>
<reference evidence="2 3" key="1">
    <citation type="submission" date="2016-08" db="EMBL/GenBank/DDBJ databases">
        <title>Genomes of anaerobic fungi encode conserved fungal cellulosomes for biomass hydrolysis.</title>
        <authorList>
            <consortium name="DOE Joint Genome Institute"/>
            <person name="Haitjema C.H."/>
            <person name="Gilmore S.P."/>
            <person name="Henske J.K."/>
            <person name="Solomon K.V."/>
            <person name="De Groot R."/>
            <person name="Kuo A."/>
            <person name="Mondo S.J."/>
            <person name="Salamov A.A."/>
            <person name="Labutti K."/>
            <person name="Zhao Z."/>
            <person name="Chiniquy J."/>
            <person name="Barry K."/>
            <person name="Brewer H.M."/>
            <person name="Purvine S.O."/>
            <person name="Wright A.T."/>
            <person name="Boxma B."/>
            <person name="Van Alen T."/>
            <person name="Hackstein J.H."/>
            <person name="Baker S.E."/>
            <person name="Grigoriev I.V."/>
            <person name="O'Malley M.A."/>
        </authorList>
    </citation>
    <scope>NUCLEOTIDE SEQUENCE [LARGE SCALE GENOMIC DNA]</scope>
    <source>
        <strain evidence="3">finn</strain>
    </source>
</reference>
<dbReference type="PANTHER" id="PTHR13621">
    <property type="entry name" value="PROLINE-RICH PROTEIN PRCC"/>
    <property type="match status" value="1"/>
</dbReference>
<dbReference type="InterPro" id="IPR018800">
    <property type="entry name" value="PRCC"/>
</dbReference>
<evidence type="ECO:0000256" key="1">
    <source>
        <dbReference type="SAM" id="MobiDB-lite"/>
    </source>
</evidence>
<feature type="compositionally biased region" description="Basic and acidic residues" evidence="1">
    <location>
        <begin position="170"/>
        <end position="179"/>
    </location>
</feature>
<feature type="region of interest" description="Disordered" evidence="1">
    <location>
        <begin position="195"/>
        <end position="217"/>
    </location>
</feature>
<comment type="caution">
    <text evidence="2">The sequence shown here is derived from an EMBL/GenBank/DDBJ whole genome shotgun (WGS) entry which is preliminary data.</text>
</comment>
<evidence type="ECO:0008006" key="4">
    <source>
        <dbReference type="Google" id="ProtNLM"/>
    </source>
</evidence>
<dbReference type="GO" id="GO:0005634">
    <property type="term" value="C:nucleus"/>
    <property type="evidence" value="ECO:0007669"/>
    <property type="project" value="TreeGrafter"/>
</dbReference>
<keyword evidence="3" id="KW-1185">Reference proteome</keyword>
<dbReference type="STRING" id="1754191.A0A1Y1UVW0"/>
<feature type="region of interest" description="Disordered" evidence="1">
    <location>
        <begin position="80"/>
        <end position="101"/>
    </location>
</feature>
<accession>A0A1Y1UVW0</accession>
<dbReference type="AlphaFoldDB" id="A0A1Y1UVW0"/>
<feature type="compositionally biased region" description="Low complexity" evidence="1">
    <location>
        <begin position="275"/>
        <end position="288"/>
    </location>
</feature>
<feature type="compositionally biased region" description="Basic and acidic residues" evidence="1">
    <location>
        <begin position="195"/>
        <end position="216"/>
    </location>
</feature>
<feature type="compositionally biased region" description="Basic and acidic residues" evidence="1">
    <location>
        <begin position="255"/>
        <end position="265"/>
    </location>
</feature>
<feature type="compositionally biased region" description="Basic and acidic residues" evidence="1">
    <location>
        <begin position="91"/>
        <end position="100"/>
    </location>
</feature>
<proteinExistence type="predicted"/>
<feature type="region of interest" description="Disordered" evidence="1">
    <location>
        <begin position="130"/>
        <end position="151"/>
    </location>
</feature>
<feature type="region of interest" description="Disordered" evidence="1">
    <location>
        <begin position="161"/>
        <end position="180"/>
    </location>
</feature>
<feature type="region of interest" description="Disordered" evidence="1">
    <location>
        <begin position="250"/>
        <end position="288"/>
    </location>
</feature>
<feature type="compositionally biased region" description="Low complexity" evidence="1">
    <location>
        <begin position="1"/>
        <end position="14"/>
    </location>
</feature>
<gene>
    <name evidence="2" type="ORF">BCR36DRAFT_363696</name>
</gene>
<evidence type="ECO:0000313" key="3">
    <source>
        <dbReference type="Proteomes" id="UP000193719"/>
    </source>
</evidence>
<reference evidence="2 3" key="2">
    <citation type="submission" date="2016-08" db="EMBL/GenBank/DDBJ databases">
        <title>Pervasive Adenine N6-methylation of Active Genes in Fungi.</title>
        <authorList>
            <consortium name="DOE Joint Genome Institute"/>
            <person name="Mondo S.J."/>
            <person name="Dannebaum R.O."/>
            <person name="Kuo R.C."/>
            <person name="Labutti K."/>
            <person name="Haridas S."/>
            <person name="Kuo A."/>
            <person name="Salamov A."/>
            <person name="Ahrendt S.R."/>
            <person name="Lipzen A."/>
            <person name="Sullivan W."/>
            <person name="Andreopoulos W.B."/>
            <person name="Clum A."/>
            <person name="Lindquist E."/>
            <person name="Daum C."/>
            <person name="Ramamoorthy G.K."/>
            <person name="Gryganskyi A."/>
            <person name="Culley D."/>
            <person name="Magnuson J.K."/>
            <person name="James T.Y."/>
            <person name="O'Malley M.A."/>
            <person name="Stajich J.E."/>
            <person name="Spatafora J.W."/>
            <person name="Visel A."/>
            <person name="Grigoriev I.V."/>
        </authorList>
    </citation>
    <scope>NUCLEOTIDE SEQUENCE [LARGE SCALE GENOMIC DNA]</scope>
    <source>
        <strain evidence="3">finn</strain>
    </source>
</reference>
<dbReference type="Proteomes" id="UP000193719">
    <property type="component" value="Unassembled WGS sequence"/>
</dbReference>
<dbReference type="Pfam" id="PF10253">
    <property type="entry name" value="PRCC"/>
    <property type="match status" value="1"/>
</dbReference>
<dbReference type="EMBL" id="MCFH01000079">
    <property type="protein sequence ID" value="ORX41749.1"/>
    <property type="molecule type" value="Genomic_DNA"/>
</dbReference>
<sequence>MSLSLLASYGSSSESESDNEEITFPKKEENISNVINNKNKKDSEFTTIVSNNNKLSSILPPPKKTDKSIFSAIDNNSKKHSLFSQLPQPKKNKENKVASDRKRKYISLIAAPIEDDDDDETAELKREIEEERRRKLSKNGNTNNFYVEKNMNKEEKQGLFSLLPSPKNSNKTDEKKENKANTTFGMIPLSLKRKEEKKKMKEKEKMDNKNEVKDEVKEEDEGIVNDFFSLDTPEKTLEIDSKELNENLETNIQENDEKPEIKANPEIDNSNESSNNYIHYNNQQNYDNNQYQYPQNVEAYNYDYYNNYNQYYYPEAGASNSDFNNNILKLQEMGEFNIGEIKEVNQKDQISDVYEVERTKQISMSNQPSLNFRGISQGFKPSFKQKSKHNIMYLAFQAKAKETELLEANLQRKANRKISGRKYGF</sequence>
<protein>
    <recommendedName>
        <fullName evidence="4">Proline-rich protein PRCC</fullName>
    </recommendedName>
</protein>
<feature type="region of interest" description="Disordered" evidence="1">
    <location>
        <begin position="1"/>
        <end position="29"/>
    </location>
</feature>
<evidence type="ECO:0000313" key="2">
    <source>
        <dbReference type="EMBL" id="ORX41749.1"/>
    </source>
</evidence>
<name>A0A1Y1UVW0_9FUNG</name>
<dbReference type="OrthoDB" id="206969at2759"/>
<organism evidence="2 3">
    <name type="scientific">Piromyces finnis</name>
    <dbReference type="NCBI Taxonomy" id="1754191"/>
    <lineage>
        <taxon>Eukaryota</taxon>
        <taxon>Fungi</taxon>
        <taxon>Fungi incertae sedis</taxon>
        <taxon>Chytridiomycota</taxon>
        <taxon>Chytridiomycota incertae sedis</taxon>
        <taxon>Neocallimastigomycetes</taxon>
        <taxon>Neocallimastigales</taxon>
        <taxon>Neocallimastigaceae</taxon>
        <taxon>Piromyces</taxon>
    </lineage>
</organism>